<evidence type="ECO:0000256" key="3">
    <source>
        <dbReference type="ARBA" id="ARBA00017662"/>
    </source>
</evidence>
<dbReference type="InterPro" id="IPR036330">
    <property type="entry name" value="Ost4p_sf"/>
</dbReference>
<evidence type="ECO:0000256" key="5">
    <source>
        <dbReference type="ARBA" id="ARBA00022824"/>
    </source>
</evidence>
<dbReference type="InterPro" id="IPR018943">
    <property type="entry name" value="Oligosaccaryltransferase"/>
</dbReference>
<keyword evidence="12" id="KW-1185">Reference proteome</keyword>
<evidence type="ECO:0000313" key="12">
    <source>
        <dbReference type="Proteomes" id="UP000605986"/>
    </source>
</evidence>
<dbReference type="PANTHER" id="PTHR48164">
    <property type="entry name" value="DOLICHYL-DIPHOSPHOOLIGOSACCHARIDE--PROTEIN GLYCOSYLTRANSFERASE SUBUNIT 4"/>
    <property type="match status" value="1"/>
</dbReference>
<dbReference type="GO" id="GO:0016740">
    <property type="term" value="F:transferase activity"/>
    <property type="evidence" value="ECO:0007669"/>
    <property type="project" value="UniProtKB-KW"/>
</dbReference>
<sequence length="126" mass="13818">MSREIFNSPVGRAKNPSSTVPSGQLKLLASTASRPSNNTVADYSKNSHNLSFSTRKTSFRNLQSLPRPTQLTCKTPRITTAMISDGDLYRLAIFFGTAAMALIVLYHFLEVNAVKEPNSKEAPKSL</sequence>
<dbReference type="AlphaFoldDB" id="A0A8H4JPS2"/>
<evidence type="ECO:0000256" key="1">
    <source>
        <dbReference type="ARBA" id="ARBA00004643"/>
    </source>
</evidence>
<reference evidence="11" key="1">
    <citation type="submission" date="2020-01" db="EMBL/GenBank/DDBJ databases">
        <title>Identification and distribution of gene clusters putatively required for synthesis of sphingolipid metabolism inhibitors in phylogenetically diverse species of the filamentous fungus Fusarium.</title>
        <authorList>
            <person name="Kim H.-S."/>
            <person name="Busman M."/>
            <person name="Brown D.W."/>
            <person name="Divon H."/>
            <person name="Uhlig S."/>
            <person name="Proctor R.H."/>
        </authorList>
    </citation>
    <scope>NUCLEOTIDE SEQUENCE</scope>
    <source>
        <strain evidence="11">NRRL 53441</strain>
    </source>
</reference>
<feature type="region of interest" description="Disordered" evidence="9">
    <location>
        <begin position="1"/>
        <end position="22"/>
    </location>
</feature>
<dbReference type="EMBL" id="JAADJG010000827">
    <property type="protein sequence ID" value="KAF4435971.1"/>
    <property type="molecule type" value="Genomic_DNA"/>
</dbReference>
<evidence type="ECO:0000256" key="10">
    <source>
        <dbReference type="SAM" id="Phobius"/>
    </source>
</evidence>
<keyword evidence="6" id="KW-0735">Signal-anchor</keyword>
<proteinExistence type="inferred from homology"/>
<name>A0A8H4JPS2_9HYPO</name>
<keyword evidence="5" id="KW-0256">Endoplasmic reticulum</keyword>
<evidence type="ECO:0000256" key="2">
    <source>
        <dbReference type="ARBA" id="ARBA00007685"/>
    </source>
</evidence>
<dbReference type="SUPFAM" id="SSF103464">
    <property type="entry name" value="Oligosaccharyltransferase subunit ost4p"/>
    <property type="match status" value="1"/>
</dbReference>
<comment type="caution">
    <text evidence="11">The sequence shown here is derived from an EMBL/GenBank/DDBJ whole genome shotgun (WGS) entry which is preliminary data.</text>
</comment>
<evidence type="ECO:0000256" key="7">
    <source>
        <dbReference type="ARBA" id="ARBA00022989"/>
    </source>
</evidence>
<organism evidence="11 12">
    <name type="scientific">Fusarium austroafricanum</name>
    <dbReference type="NCBI Taxonomy" id="2364996"/>
    <lineage>
        <taxon>Eukaryota</taxon>
        <taxon>Fungi</taxon>
        <taxon>Dikarya</taxon>
        <taxon>Ascomycota</taxon>
        <taxon>Pezizomycotina</taxon>
        <taxon>Sordariomycetes</taxon>
        <taxon>Hypocreomycetidae</taxon>
        <taxon>Hypocreales</taxon>
        <taxon>Nectriaceae</taxon>
        <taxon>Fusarium</taxon>
        <taxon>Fusarium concolor species complex</taxon>
    </lineage>
</organism>
<evidence type="ECO:0000256" key="9">
    <source>
        <dbReference type="SAM" id="MobiDB-lite"/>
    </source>
</evidence>
<comment type="subcellular location">
    <subcellularLocation>
        <location evidence="1">Endoplasmic reticulum membrane</location>
        <topology evidence="1">Single-pass type III membrane protein</topology>
    </subcellularLocation>
</comment>
<keyword evidence="8 10" id="KW-0472">Membrane</keyword>
<dbReference type="Proteomes" id="UP000605986">
    <property type="component" value="Unassembled WGS sequence"/>
</dbReference>
<feature type="transmembrane region" description="Helical" evidence="10">
    <location>
        <begin position="88"/>
        <end position="109"/>
    </location>
</feature>
<evidence type="ECO:0000256" key="8">
    <source>
        <dbReference type="ARBA" id="ARBA00023136"/>
    </source>
</evidence>
<keyword evidence="11" id="KW-0808">Transferase</keyword>
<evidence type="ECO:0000256" key="4">
    <source>
        <dbReference type="ARBA" id="ARBA00022692"/>
    </source>
</evidence>
<keyword evidence="7 10" id="KW-1133">Transmembrane helix</keyword>
<gene>
    <name evidence="11" type="ORF">F53441_13357</name>
</gene>
<comment type="similarity">
    <text evidence="2">Belongs to the OST4 family.</text>
</comment>
<dbReference type="GO" id="GO:0008250">
    <property type="term" value="C:oligosaccharyltransferase complex"/>
    <property type="evidence" value="ECO:0007669"/>
    <property type="project" value="TreeGrafter"/>
</dbReference>
<dbReference type="PANTHER" id="PTHR48164:SF1">
    <property type="entry name" value="DOLICHYL-DIPHOSPHOOLIGOSACCHARIDE--PROTEIN GLYCOSYLTRANSFERASE SUBUNIT 4"/>
    <property type="match status" value="1"/>
</dbReference>
<keyword evidence="4 10" id="KW-0812">Transmembrane</keyword>
<accession>A0A8H4JPS2</accession>
<dbReference type="OrthoDB" id="2124077at2759"/>
<evidence type="ECO:0000313" key="11">
    <source>
        <dbReference type="EMBL" id="KAF4435971.1"/>
    </source>
</evidence>
<dbReference type="Pfam" id="PF10215">
    <property type="entry name" value="Ost4"/>
    <property type="match status" value="1"/>
</dbReference>
<dbReference type="InterPro" id="IPR051307">
    <property type="entry name" value="OST4"/>
</dbReference>
<protein>
    <recommendedName>
        <fullName evidence="3">Dolichyl-diphosphooligosaccharide--protein glycosyltransferase subunit 4</fullName>
    </recommendedName>
</protein>
<evidence type="ECO:0000256" key="6">
    <source>
        <dbReference type="ARBA" id="ARBA00022968"/>
    </source>
</evidence>
<dbReference type="GO" id="GO:0018279">
    <property type="term" value="P:protein N-linked glycosylation via asparagine"/>
    <property type="evidence" value="ECO:0007669"/>
    <property type="project" value="TreeGrafter"/>
</dbReference>